<evidence type="ECO:0000259" key="2">
    <source>
        <dbReference type="Pfam" id="PF23088"/>
    </source>
</evidence>
<organism evidence="3 4">
    <name type="scientific">Hydra vulgaris</name>
    <name type="common">Hydra</name>
    <name type="synonym">Hydra attenuata</name>
    <dbReference type="NCBI Taxonomy" id="6087"/>
    <lineage>
        <taxon>Eukaryota</taxon>
        <taxon>Metazoa</taxon>
        <taxon>Cnidaria</taxon>
        <taxon>Hydrozoa</taxon>
        <taxon>Hydroidolina</taxon>
        <taxon>Anthoathecata</taxon>
        <taxon>Aplanulata</taxon>
        <taxon>Hydridae</taxon>
        <taxon>Hydra</taxon>
    </lineage>
</organism>
<proteinExistence type="predicted"/>
<gene>
    <name evidence="4" type="primary">LOC136080325</name>
</gene>
<protein>
    <submittedName>
        <fullName evidence="4">Uncharacterized protein LOC136080325</fullName>
    </submittedName>
</protein>
<dbReference type="RefSeq" id="XP_065653014.1">
    <property type="nucleotide sequence ID" value="XM_065796942.1"/>
</dbReference>
<keyword evidence="3" id="KW-1185">Reference proteome</keyword>
<sequence>MCLRKTTYFRNRKTFGIWMRLGRSLMDETGTQFDYCPGKIVAKKGVKFLHCRQSESKEGEQIGDNGVRVLGLCVRKVGNKLMWSRGNRVDAISQKLTRRVVFSICGQLIGHLPVCGWLRVERCEPACGDWAVCGDEEKVWVDASSLAIGALIQVWETTVKDATWLRKETSDIHINMAELDAVIRGMNMAEYEYDVEAEESDCFIDSVTVFHWVSNALTEKLRLRSKATGEMLIRRRLSVLQQLIEEYNVSVEVKLISSKDNLADALTRVRSRWLNKLTVPECRNSCMRIAATKAEYISDIHQRNGHFGVNRTLNFVRKTIPTTTENDVQNVIKSCEPCQSIDPAPIRWEKGKLDVEGNWERLAMDITHCFL</sequence>
<name>A0ABM4BV00_HYDVU</name>
<dbReference type="GeneID" id="136080325"/>
<feature type="domain" description="DUF7047" evidence="2">
    <location>
        <begin position="97"/>
        <end position="120"/>
    </location>
</feature>
<dbReference type="InterPro" id="IPR041588">
    <property type="entry name" value="Integrase_H2C2"/>
</dbReference>
<evidence type="ECO:0000313" key="4">
    <source>
        <dbReference type="RefSeq" id="XP_065653014.1"/>
    </source>
</evidence>
<evidence type="ECO:0000313" key="3">
    <source>
        <dbReference type="Proteomes" id="UP001652625"/>
    </source>
</evidence>
<reference evidence="4" key="1">
    <citation type="submission" date="2025-08" db="UniProtKB">
        <authorList>
            <consortium name="RefSeq"/>
        </authorList>
    </citation>
    <scope>IDENTIFICATION</scope>
</reference>
<dbReference type="Gene3D" id="1.10.340.70">
    <property type="match status" value="1"/>
</dbReference>
<dbReference type="Pfam" id="PF23088">
    <property type="entry name" value="DUF7047"/>
    <property type="match status" value="1"/>
</dbReference>
<feature type="domain" description="Integrase zinc-binding" evidence="1">
    <location>
        <begin position="294"/>
        <end position="340"/>
    </location>
</feature>
<evidence type="ECO:0000259" key="1">
    <source>
        <dbReference type="Pfam" id="PF17921"/>
    </source>
</evidence>
<dbReference type="Proteomes" id="UP001652625">
    <property type="component" value="Chromosome 05"/>
</dbReference>
<dbReference type="InterPro" id="IPR055475">
    <property type="entry name" value="DUF7047"/>
</dbReference>
<dbReference type="Pfam" id="PF17921">
    <property type="entry name" value="Integrase_H2C2"/>
    <property type="match status" value="1"/>
</dbReference>
<accession>A0ABM4BV00</accession>